<dbReference type="GO" id="GO:0042626">
    <property type="term" value="F:ATPase-coupled transmembrane transporter activity"/>
    <property type="evidence" value="ECO:0007669"/>
    <property type="project" value="TreeGrafter"/>
</dbReference>
<dbReference type="Gene3D" id="3.40.50.300">
    <property type="entry name" value="P-loop containing nucleotide triphosphate hydrolases"/>
    <property type="match status" value="1"/>
</dbReference>
<dbReference type="AlphaFoldDB" id="A0A8S3C8Q9"/>
<name>A0A8S3C8Q9_9BILA</name>
<organism evidence="2 3">
    <name type="scientific">Rotaria magnacalcarata</name>
    <dbReference type="NCBI Taxonomy" id="392030"/>
    <lineage>
        <taxon>Eukaryota</taxon>
        <taxon>Metazoa</taxon>
        <taxon>Spiralia</taxon>
        <taxon>Gnathifera</taxon>
        <taxon>Rotifera</taxon>
        <taxon>Eurotatoria</taxon>
        <taxon>Bdelloidea</taxon>
        <taxon>Philodinida</taxon>
        <taxon>Philodinidae</taxon>
        <taxon>Rotaria</taxon>
    </lineage>
</organism>
<evidence type="ECO:0000313" key="3">
    <source>
        <dbReference type="Proteomes" id="UP000681720"/>
    </source>
</evidence>
<dbReference type="SUPFAM" id="SSF52540">
    <property type="entry name" value="P-loop containing nucleoside triphosphate hydrolases"/>
    <property type="match status" value="1"/>
</dbReference>
<dbReference type="PANTHER" id="PTHR24222">
    <property type="entry name" value="ABC TRANSPORTER B FAMILY"/>
    <property type="match status" value="1"/>
</dbReference>
<gene>
    <name evidence="1" type="ORF">BYL167_LOCUS38329</name>
    <name evidence="2" type="ORF">GIL414_LOCUS51594</name>
</gene>
<dbReference type="Proteomes" id="UP000681967">
    <property type="component" value="Unassembled WGS sequence"/>
</dbReference>
<dbReference type="InterPro" id="IPR039421">
    <property type="entry name" value="Type_1_exporter"/>
</dbReference>
<evidence type="ECO:0000313" key="1">
    <source>
        <dbReference type="EMBL" id="CAF4556462.1"/>
    </source>
</evidence>
<dbReference type="Proteomes" id="UP000681720">
    <property type="component" value="Unassembled WGS sequence"/>
</dbReference>
<evidence type="ECO:0000313" key="2">
    <source>
        <dbReference type="EMBL" id="CAF4896311.1"/>
    </source>
</evidence>
<dbReference type="PANTHER" id="PTHR24222:SF76">
    <property type="entry name" value="MYCOBACTIN IMPORT ATP-BINDING_PERMEASE PROTEIN IRTB"/>
    <property type="match status" value="1"/>
</dbReference>
<comment type="caution">
    <text evidence="2">The sequence shown here is derived from an EMBL/GenBank/DDBJ whole genome shotgun (WGS) entry which is preliminary data.</text>
</comment>
<evidence type="ECO:0008006" key="4">
    <source>
        <dbReference type="Google" id="ProtNLM"/>
    </source>
</evidence>
<dbReference type="EMBL" id="CAJOBJ010174694">
    <property type="protein sequence ID" value="CAF4896311.1"/>
    <property type="molecule type" value="Genomic_DNA"/>
</dbReference>
<protein>
    <recommendedName>
        <fullName evidence="4">p-glycoprotein</fullName>
    </recommendedName>
</protein>
<proteinExistence type="predicted"/>
<dbReference type="GO" id="GO:0005886">
    <property type="term" value="C:plasma membrane"/>
    <property type="evidence" value="ECO:0007669"/>
    <property type="project" value="TreeGrafter"/>
</dbReference>
<reference evidence="2" key="1">
    <citation type="submission" date="2021-02" db="EMBL/GenBank/DDBJ databases">
        <authorList>
            <person name="Nowell W R."/>
        </authorList>
    </citation>
    <scope>NUCLEOTIDE SEQUENCE</scope>
</reference>
<dbReference type="EMBL" id="CAJOBH010089224">
    <property type="protein sequence ID" value="CAF4556462.1"/>
    <property type="molecule type" value="Genomic_DNA"/>
</dbReference>
<feature type="non-terminal residue" evidence="2">
    <location>
        <position position="59"/>
    </location>
</feature>
<accession>A0A8S3C8Q9</accession>
<dbReference type="InterPro" id="IPR027417">
    <property type="entry name" value="P-loop_NTPase"/>
</dbReference>
<sequence>TSALDNETERIVQEAIDKARQNRTCLTIAHRLTTIQNSEKIVVVDGGSVREEGQHEELL</sequence>
<feature type="non-terminal residue" evidence="2">
    <location>
        <position position="1"/>
    </location>
</feature>